<protein>
    <submittedName>
        <fullName evidence="1">Uncharacterized protein</fullName>
    </submittedName>
</protein>
<dbReference type="GeneID" id="22915927"/>
<comment type="caution">
    <text evidence="1">The sequence shown here is derived from an EMBL/GenBank/DDBJ whole genome shotgun (WGS) entry which is preliminary data.</text>
</comment>
<dbReference type="AlphaFoldDB" id="A0A023AY80"/>
<feature type="non-terminal residue" evidence="1">
    <location>
        <position position="317"/>
    </location>
</feature>
<organism evidence="1 2">
    <name type="scientific">Gregarina niphandrodes</name>
    <name type="common">Septate eugregarine</name>
    <dbReference type="NCBI Taxonomy" id="110365"/>
    <lineage>
        <taxon>Eukaryota</taxon>
        <taxon>Sar</taxon>
        <taxon>Alveolata</taxon>
        <taxon>Apicomplexa</taxon>
        <taxon>Conoidasida</taxon>
        <taxon>Gregarinasina</taxon>
        <taxon>Eugregarinorida</taxon>
        <taxon>Gregarinidae</taxon>
        <taxon>Gregarina</taxon>
    </lineage>
</organism>
<reference evidence="1" key="1">
    <citation type="submission" date="2013-12" db="EMBL/GenBank/DDBJ databases">
        <authorList>
            <person name="Omoto C.K."/>
            <person name="Sibley D."/>
            <person name="Venepally P."/>
            <person name="Hadjithomas M."/>
            <person name="Karamycheva S."/>
            <person name="Brunk B."/>
            <person name="Roos D."/>
            <person name="Caler E."/>
            <person name="Lorenzi H."/>
        </authorList>
    </citation>
    <scope>NUCLEOTIDE SEQUENCE</scope>
</reference>
<dbReference type="VEuPathDB" id="CryptoDB:GNI_174630"/>
<accession>A0A023AY80</accession>
<name>A0A023AY80_GRENI</name>
<dbReference type="RefSeq" id="XP_011133384.1">
    <property type="nucleotide sequence ID" value="XM_011135082.1"/>
</dbReference>
<evidence type="ECO:0000313" key="1">
    <source>
        <dbReference type="EMBL" id="EZG43383.1"/>
    </source>
</evidence>
<sequence>MRGCCASESQEISALLSALTGVTFDVTVPGEEHCESLATERVVWDRRENVPDRFPPALPDCVRIGFADQDRITPRLFLTIALQTVDELMKSGGRLVSQDQIQLVSGAIRPTVRVDSARGTTSERNAADEAERVRRAQEVLVQLAEAGKLTEGDSITPLQTSMASMSELREALFKTYKALEPSGDYTSFFWKGICRPMLGISWEDKVAVKRNRRGGVGNFVCDRCKPGEVMSLPVPSKVTTNVLSQHPNMQDFIPDDHHLPLKDWVVLGPDGEAYTPRGQWPPLETVKGTWKRITRMSERELGRKSRDEGLVTSIPWV</sequence>
<dbReference type="Proteomes" id="UP000019763">
    <property type="component" value="Unassembled WGS sequence"/>
</dbReference>
<gene>
    <name evidence="1" type="ORF">GNI_174630</name>
</gene>
<keyword evidence="2" id="KW-1185">Reference proteome</keyword>
<evidence type="ECO:0000313" key="2">
    <source>
        <dbReference type="Proteomes" id="UP000019763"/>
    </source>
</evidence>
<proteinExistence type="predicted"/>
<dbReference type="EMBL" id="AFNH02001313">
    <property type="protein sequence ID" value="EZG43383.1"/>
    <property type="molecule type" value="Genomic_DNA"/>
</dbReference>